<feature type="region of interest" description="Disordered" evidence="1">
    <location>
        <begin position="309"/>
        <end position="558"/>
    </location>
</feature>
<gene>
    <name evidence="2" type="ORF">N0V93_001065</name>
</gene>
<sequence length="558" mass="59298">MPSIDVAMARSVRGGVGGILARSLQAAFEKRSLITSAESNITSVKEAFSSWDNCMAAVYCNPPNGRRRKHLDEPYNNIPDSQGYKREDPMAASALPFDRPRPTTAKAEPPQYASFDVSKHADGSEDELPAMPVWGDAESKKIHLEEEAVELKQLKPPEATAPLMNGMSPAGTPGTRTPVPGGVSPYGPPGSDAASSGYFGGAPAAAAGARQGAGPYNNNNMPGQGYNQVQNAYGQSTTSFHTEQSWGVTPGPMPTGHEYRQGQGHPQAGYGQPGFTQEPEAYGEQSVYGDYGVNNASVASGIHQGYGLGPTRSMTGGSTHSMRNGAGYPDRSHGSPAPQQGQFGQERAFDPRLLPQRTASPAQSQGSFDPRLMPQRTGSPAQQQGAFPGDPRMMAQRTNSPAQQQGAFPGAPPPRTFSPAPQQQRSFSPGPQGQGPPRGGPGPRYPPGPGPLRQMSGDAPQGRGFPQRAPPYRQDSAQTVPPPGQRQQFSNSPRPGQQRMPPPRSQTIDRVDPPRSPGMRDSNFSRPMRSNTFDQTEGGEQNGGSAAYPGYKPYQPGR</sequence>
<feature type="compositionally biased region" description="Polar residues" evidence="1">
    <location>
        <begin position="312"/>
        <end position="322"/>
    </location>
</feature>
<evidence type="ECO:0000256" key="1">
    <source>
        <dbReference type="SAM" id="MobiDB-lite"/>
    </source>
</evidence>
<protein>
    <submittedName>
        <fullName evidence="2">Uncharacterized protein</fullName>
    </submittedName>
</protein>
<dbReference type="EMBL" id="JAPEVB010000001">
    <property type="protein sequence ID" value="KAJ4396843.1"/>
    <property type="molecule type" value="Genomic_DNA"/>
</dbReference>
<name>A0A9W9D1B6_9PEZI</name>
<feature type="compositionally biased region" description="Polar residues" evidence="1">
    <location>
        <begin position="522"/>
        <end position="539"/>
    </location>
</feature>
<dbReference type="OrthoDB" id="5401332at2759"/>
<feature type="region of interest" description="Disordered" evidence="1">
    <location>
        <begin position="259"/>
        <end position="279"/>
    </location>
</feature>
<evidence type="ECO:0000313" key="3">
    <source>
        <dbReference type="Proteomes" id="UP001140453"/>
    </source>
</evidence>
<accession>A0A9W9D1B6</accession>
<feature type="compositionally biased region" description="Pro residues" evidence="1">
    <location>
        <begin position="438"/>
        <end position="450"/>
    </location>
</feature>
<dbReference type="Proteomes" id="UP001140453">
    <property type="component" value="Unassembled WGS sequence"/>
</dbReference>
<feature type="compositionally biased region" description="Polar residues" evidence="1">
    <location>
        <begin position="376"/>
        <end position="385"/>
    </location>
</feature>
<feature type="compositionally biased region" description="Low complexity" evidence="1">
    <location>
        <begin position="421"/>
        <end position="431"/>
    </location>
</feature>
<keyword evidence="3" id="KW-1185">Reference proteome</keyword>
<organism evidence="2 3">
    <name type="scientific">Gnomoniopsis smithogilvyi</name>
    <dbReference type="NCBI Taxonomy" id="1191159"/>
    <lineage>
        <taxon>Eukaryota</taxon>
        <taxon>Fungi</taxon>
        <taxon>Dikarya</taxon>
        <taxon>Ascomycota</taxon>
        <taxon>Pezizomycotina</taxon>
        <taxon>Sordariomycetes</taxon>
        <taxon>Sordariomycetidae</taxon>
        <taxon>Diaporthales</taxon>
        <taxon>Gnomoniaceae</taxon>
        <taxon>Gnomoniopsis</taxon>
    </lineage>
</organism>
<comment type="caution">
    <text evidence="2">The sequence shown here is derived from an EMBL/GenBank/DDBJ whole genome shotgun (WGS) entry which is preliminary data.</text>
</comment>
<feature type="compositionally biased region" description="Polar residues" evidence="1">
    <location>
        <begin position="357"/>
        <end position="367"/>
    </location>
</feature>
<feature type="compositionally biased region" description="Polar residues" evidence="1">
    <location>
        <begin position="475"/>
        <end position="492"/>
    </location>
</feature>
<dbReference type="AlphaFoldDB" id="A0A9W9D1B6"/>
<reference evidence="2" key="1">
    <citation type="submission" date="2022-10" db="EMBL/GenBank/DDBJ databases">
        <title>Tapping the CABI collections for fungal endophytes: first genome assemblies for Collariella, Neodidymelliopsis, Ascochyta clinopodiicola, Didymella pomorum, Didymosphaeria variabile, Neocosmospora piperis and Neocucurbitaria cava.</title>
        <authorList>
            <person name="Hill R."/>
        </authorList>
    </citation>
    <scope>NUCLEOTIDE SEQUENCE</scope>
    <source>
        <strain evidence="2">IMI 355082</strain>
    </source>
</reference>
<evidence type="ECO:0000313" key="2">
    <source>
        <dbReference type="EMBL" id="KAJ4396843.1"/>
    </source>
</evidence>
<proteinExistence type="predicted"/>
<feature type="region of interest" description="Disordered" evidence="1">
    <location>
        <begin position="93"/>
        <end position="130"/>
    </location>
</feature>